<organism evidence="2 3">
    <name type="scientific">Eumeta variegata</name>
    <name type="common">Bagworm moth</name>
    <name type="synonym">Eumeta japonica</name>
    <dbReference type="NCBI Taxonomy" id="151549"/>
    <lineage>
        <taxon>Eukaryota</taxon>
        <taxon>Metazoa</taxon>
        <taxon>Ecdysozoa</taxon>
        <taxon>Arthropoda</taxon>
        <taxon>Hexapoda</taxon>
        <taxon>Insecta</taxon>
        <taxon>Pterygota</taxon>
        <taxon>Neoptera</taxon>
        <taxon>Endopterygota</taxon>
        <taxon>Lepidoptera</taxon>
        <taxon>Glossata</taxon>
        <taxon>Ditrysia</taxon>
        <taxon>Tineoidea</taxon>
        <taxon>Psychidae</taxon>
        <taxon>Oiketicinae</taxon>
        <taxon>Eumeta</taxon>
    </lineage>
</organism>
<proteinExistence type="predicted"/>
<accession>A0A4C1YJB2</accession>
<dbReference type="Proteomes" id="UP000299102">
    <property type="component" value="Unassembled WGS sequence"/>
</dbReference>
<evidence type="ECO:0000313" key="3">
    <source>
        <dbReference type="Proteomes" id="UP000299102"/>
    </source>
</evidence>
<dbReference type="AlphaFoldDB" id="A0A4C1YJB2"/>
<evidence type="ECO:0000256" key="1">
    <source>
        <dbReference type="SAM" id="MobiDB-lite"/>
    </source>
</evidence>
<name>A0A4C1YJB2_EUMVA</name>
<feature type="compositionally biased region" description="Polar residues" evidence="1">
    <location>
        <begin position="233"/>
        <end position="242"/>
    </location>
</feature>
<reference evidence="2 3" key="1">
    <citation type="journal article" date="2019" name="Commun. Biol.">
        <title>The bagworm genome reveals a unique fibroin gene that provides high tensile strength.</title>
        <authorList>
            <person name="Kono N."/>
            <person name="Nakamura H."/>
            <person name="Ohtoshi R."/>
            <person name="Tomita M."/>
            <person name="Numata K."/>
            <person name="Arakawa K."/>
        </authorList>
    </citation>
    <scope>NUCLEOTIDE SEQUENCE [LARGE SCALE GENOMIC DNA]</scope>
</reference>
<feature type="region of interest" description="Disordered" evidence="1">
    <location>
        <begin position="131"/>
        <end position="153"/>
    </location>
</feature>
<keyword evidence="3" id="KW-1185">Reference proteome</keyword>
<comment type="caution">
    <text evidence="2">The sequence shown here is derived from an EMBL/GenBank/DDBJ whole genome shotgun (WGS) entry which is preliminary data.</text>
</comment>
<sequence length="242" mass="26697">MASIVTARRSHDRCIKTAMRQRPLQRAAIAADRRDQIPSAPMPGTHRRATRAGAWAALTNAPMQTDVKNAANDDPRVYNLRQPRAARRPARAIKWQRRNCPGRAIVQHRGAVTCRCPEQIDREIDYNRARTMARPRGPGGGAADVPERGRAPTTGAVNARRLIRSVVLRSTCNMAAILFYYQTHILRGNKASDDDHPRRASGDVQDNIINDIAPAMRARAGPVWPDPDARVNSPLSGLSANV</sequence>
<gene>
    <name evidence="2" type="ORF">EVAR_60575_1</name>
</gene>
<feature type="region of interest" description="Disordered" evidence="1">
    <location>
        <begin position="219"/>
        <end position="242"/>
    </location>
</feature>
<dbReference type="EMBL" id="BGZK01001207">
    <property type="protein sequence ID" value="GBP74425.1"/>
    <property type="molecule type" value="Genomic_DNA"/>
</dbReference>
<evidence type="ECO:0000313" key="2">
    <source>
        <dbReference type="EMBL" id="GBP74425.1"/>
    </source>
</evidence>
<protein>
    <submittedName>
        <fullName evidence="2">Uncharacterized protein</fullName>
    </submittedName>
</protein>